<keyword evidence="3" id="KW-1185">Reference proteome</keyword>
<dbReference type="Proteomes" id="UP000199025">
    <property type="component" value="Unassembled WGS sequence"/>
</dbReference>
<sequence>MLEQLRNRRITAYCLLGVCLLTVLFVVTGLTTPVRTLLVLVFVTTAPGWALISYVNVRHVSVTWISAVGLSLALTLVVAQMLVLTHAWHPEAAVVVLAVLTSALLAHHVVRSRPPREAGAR</sequence>
<feature type="transmembrane region" description="Helical" evidence="1">
    <location>
        <begin position="37"/>
        <end position="57"/>
    </location>
</feature>
<protein>
    <submittedName>
        <fullName evidence="2">Uncharacterized protein</fullName>
    </submittedName>
</protein>
<feature type="transmembrane region" description="Helical" evidence="1">
    <location>
        <begin position="64"/>
        <end position="86"/>
    </location>
</feature>
<feature type="transmembrane region" description="Helical" evidence="1">
    <location>
        <begin position="12"/>
        <end position="31"/>
    </location>
</feature>
<evidence type="ECO:0000256" key="1">
    <source>
        <dbReference type="SAM" id="Phobius"/>
    </source>
</evidence>
<dbReference type="RefSeq" id="WP_091514234.1">
    <property type="nucleotide sequence ID" value="NZ_CBDQZW010000024.1"/>
</dbReference>
<dbReference type="EMBL" id="FORP01000024">
    <property type="protein sequence ID" value="SFK56856.1"/>
    <property type="molecule type" value="Genomic_DNA"/>
</dbReference>
<reference evidence="2 3" key="1">
    <citation type="submission" date="2016-10" db="EMBL/GenBank/DDBJ databases">
        <authorList>
            <person name="de Groot N.N."/>
        </authorList>
    </citation>
    <scope>NUCLEOTIDE SEQUENCE [LARGE SCALE GENOMIC DNA]</scope>
    <source>
        <strain evidence="2 3">DSM 44468</strain>
    </source>
</reference>
<keyword evidence="1" id="KW-1133">Transmembrane helix</keyword>
<evidence type="ECO:0000313" key="2">
    <source>
        <dbReference type="EMBL" id="SFK56856.1"/>
    </source>
</evidence>
<dbReference type="STRING" id="115433.SAMN05421835_12462"/>
<gene>
    <name evidence="2" type="ORF">SAMN05421835_12462</name>
</gene>
<organism evidence="2 3">
    <name type="scientific">Amycolatopsis sacchari</name>
    <dbReference type="NCBI Taxonomy" id="115433"/>
    <lineage>
        <taxon>Bacteria</taxon>
        <taxon>Bacillati</taxon>
        <taxon>Actinomycetota</taxon>
        <taxon>Actinomycetes</taxon>
        <taxon>Pseudonocardiales</taxon>
        <taxon>Pseudonocardiaceae</taxon>
        <taxon>Amycolatopsis</taxon>
    </lineage>
</organism>
<accession>A0A1I4AME1</accession>
<dbReference type="OrthoDB" id="3627041at2"/>
<proteinExistence type="predicted"/>
<name>A0A1I4AME1_9PSEU</name>
<feature type="transmembrane region" description="Helical" evidence="1">
    <location>
        <begin position="92"/>
        <end position="110"/>
    </location>
</feature>
<dbReference type="AlphaFoldDB" id="A0A1I4AME1"/>
<keyword evidence="1" id="KW-0812">Transmembrane</keyword>
<evidence type="ECO:0000313" key="3">
    <source>
        <dbReference type="Proteomes" id="UP000199025"/>
    </source>
</evidence>
<keyword evidence="1" id="KW-0472">Membrane</keyword>